<protein>
    <submittedName>
        <fullName evidence="1">Uncharacterized protein</fullName>
    </submittedName>
</protein>
<dbReference type="Proteomes" id="UP001497535">
    <property type="component" value="Unassembled WGS sequence"/>
</dbReference>
<sequence>MFHFGHTLSTSTTHHLHRSSIPSQGGGDKTLAPPQQSALPSSLYNLNDVAELSAERLNLYIDRQEASERVDVDEQQQTVTFRDEPKNRKELWKQRFRIALPHFGLILLSAAYTLLGAAIFHHFETPNEKHIRNETAHRVQLLKDRVIVQLWTLTNQNAPNWSDPEFIQWANFANNGMNAVIRDVFIDYTKNYMTPDEIIYGSGPTKWSFGSSIFFSWTAITTIGYGHIVPLTIQGRISCLLYALFGIPLILVTIADMGRFLSNGIVWIHSTLRIIRRGCYRRLSWFFRFFLCRCCIYFWRRRMRRRRLMQQSKAAKSLTKNKSATATTIAPSESTVSG</sequence>
<comment type="caution">
    <text evidence="1">The sequence shown here is derived from an EMBL/GenBank/DDBJ whole genome shotgun (WGS) entry which is preliminary data.</text>
</comment>
<evidence type="ECO:0000313" key="1">
    <source>
        <dbReference type="EMBL" id="CAK5036341.1"/>
    </source>
</evidence>
<keyword evidence="2" id="KW-1185">Reference proteome</keyword>
<accession>A0ACB0Y9R9</accession>
<proteinExistence type="predicted"/>
<reference evidence="1" key="1">
    <citation type="submission" date="2023-11" db="EMBL/GenBank/DDBJ databases">
        <authorList>
            <person name="Poullet M."/>
        </authorList>
    </citation>
    <scope>NUCLEOTIDE SEQUENCE</scope>
    <source>
        <strain evidence="1">E1834</strain>
    </source>
</reference>
<dbReference type="EMBL" id="CAVMJV010000008">
    <property type="protein sequence ID" value="CAK5036341.1"/>
    <property type="molecule type" value="Genomic_DNA"/>
</dbReference>
<gene>
    <name evidence="1" type="ORF">MENTE1834_LOCUS9001</name>
</gene>
<organism evidence="1 2">
    <name type="scientific">Meloidogyne enterolobii</name>
    <name type="common">Root-knot nematode worm</name>
    <name type="synonym">Meloidogyne mayaguensis</name>
    <dbReference type="NCBI Taxonomy" id="390850"/>
    <lineage>
        <taxon>Eukaryota</taxon>
        <taxon>Metazoa</taxon>
        <taxon>Ecdysozoa</taxon>
        <taxon>Nematoda</taxon>
        <taxon>Chromadorea</taxon>
        <taxon>Rhabditida</taxon>
        <taxon>Tylenchina</taxon>
        <taxon>Tylenchomorpha</taxon>
        <taxon>Tylenchoidea</taxon>
        <taxon>Meloidogynidae</taxon>
        <taxon>Meloidogyninae</taxon>
        <taxon>Meloidogyne</taxon>
    </lineage>
</organism>
<name>A0ACB0Y9R9_MELEN</name>
<evidence type="ECO:0000313" key="2">
    <source>
        <dbReference type="Proteomes" id="UP001497535"/>
    </source>
</evidence>